<organism evidence="3 4">
    <name type="scientific">Protea cynaroides</name>
    <dbReference type="NCBI Taxonomy" id="273540"/>
    <lineage>
        <taxon>Eukaryota</taxon>
        <taxon>Viridiplantae</taxon>
        <taxon>Streptophyta</taxon>
        <taxon>Embryophyta</taxon>
        <taxon>Tracheophyta</taxon>
        <taxon>Spermatophyta</taxon>
        <taxon>Magnoliopsida</taxon>
        <taxon>Proteales</taxon>
        <taxon>Proteaceae</taxon>
        <taxon>Protea</taxon>
    </lineage>
</organism>
<dbReference type="AlphaFoldDB" id="A0A9Q0H0J9"/>
<keyword evidence="1" id="KW-0175">Coiled coil</keyword>
<evidence type="ECO:0000256" key="2">
    <source>
        <dbReference type="SAM" id="MobiDB-lite"/>
    </source>
</evidence>
<protein>
    <submittedName>
        <fullName evidence="3">Uncharacterized protein</fullName>
    </submittedName>
</protein>
<sequence length="185" mass="20949">MVVRFDSRLDASAYPLVPALSPIQYVLPIIFDCLCVPWTTVKIFRCSLRCSFSFRYFRQSSCLTMESTFLSPTILQKEGEHKLQEASNEVKTAQEDLTKVWSEAEQARTKMAKARDDLQKTEDTAVLQTKEVVALAITQFKESEGFKKYVLGKLKGLIKQSLSFQNDDEDRADPGSAMTSTLAWT</sequence>
<dbReference type="Proteomes" id="UP001141806">
    <property type="component" value="Unassembled WGS sequence"/>
</dbReference>
<reference evidence="3" key="1">
    <citation type="journal article" date="2023" name="Plant J.">
        <title>The genome of the king protea, Protea cynaroides.</title>
        <authorList>
            <person name="Chang J."/>
            <person name="Duong T.A."/>
            <person name="Schoeman C."/>
            <person name="Ma X."/>
            <person name="Roodt D."/>
            <person name="Barker N."/>
            <person name="Li Z."/>
            <person name="Van de Peer Y."/>
            <person name="Mizrachi E."/>
        </authorList>
    </citation>
    <scope>NUCLEOTIDE SEQUENCE</scope>
    <source>
        <tissue evidence="3">Young leaves</tissue>
    </source>
</reference>
<accession>A0A9Q0H0J9</accession>
<feature type="coiled-coil region" evidence="1">
    <location>
        <begin position="76"/>
        <end position="124"/>
    </location>
</feature>
<keyword evidence="4" id="KW-1185">Reference proteome</keyword>
<evidence type="ECO:0000313" key="3">
    <source>
        <dbReference type="EMBL" id="KAJ4956441.1"/>
    </source>
</evidence>
<dbReference type="EMBL" id="JAMYWD010000011">
    <property type="protein sequence ID" value="KAJ4956441.1"/>
    <property type="molecule type" value="Genomic_DNA"/>
</dbReference>
<comment type="caution">
    <text evidence="3">The sequence shown here is derived from an EMBL/GenBank/DDBJ whole genome shotgun (WGS) entry which is preliminary data.</text>
</comment>
<name>A0A9Q0H0J9_9MAGN</name>
<evidence type="ECO:0000313" key="4">
    <source>
        <dbReference type="Proteomes" id="UP001141806"/>
    </source>
</evidence>
<proteinExistence type="predicted"/>
<evidence type="ECO:0000256" key="1">
    <source>
        <dbReference type="SAM" id="Coils"/>
    </source>
</evidence>
<gene>
    <name evidence="3" type="ORF">NE237_013224</name>
</gene>
<feature type="region of interest" description="Disordered" evidence="2">
    <location>
        <begin position="165"/>
        <end position="185"/>
    </location>
</feature>